<sequence length="704" mass="72501">MSTETYAVTGMTCASCVRHVEKALTATPGVQGASVNLATAMATVEGEAAFEALAAQVEDAGYGLERIAAEAVGPQAGEDPAPARRRMGVALALTAPLLLAMVPGLGLHLPGWLQAALSAPVVFWAGWGFFRRAARQARHGQASMDTLIALGAGVAWIFAGIEWLNGVHHLSFETAAALVAFLLTGKYLESRAKSKATDALKELLALAPPTALRLAGDGSVEEVPVAALRPGNRVRVLPGHAVPADGRVVAGQAEVDESMLTGEPLPVPKGVGETLVAGTVVHGSALEQEIQAVGAETQLARMAALVAQAQGSKAPAQDLADRISAVFVPAILALALLTLAGWWVATGSLAQAWRPAVTLLVIACPCALGLATPVAVMVGLGAAARKGVLVRDAAALEALGQATDLAFDKTGTLTEGRPRLRRILRLAEASEADLLKTAASLERDSEHPIARGLVAAHGGPLKPVDGFRAHPGGGVSGDLEGVSWRLGSADFLRTPFPEVDEDGIAVGLADASGLKAVFVLGDRLRAETPAVVDQLRRQGLHLHLFTGDRIQAAQAMAAAAGIESVSAGLRPEDKLGRIRDLQTRGAVVGFVGDGVNDAPALAQADCGIAMGSGAGEQGTAAAMAAAPLALLRPGLEPVLAARRLALRTHRVIRQNLGWAFGYNLLLVPLAAFGQLERFGGPMLAGLAMGLSSLTVVLNALRLRR</sequence>
<evidence type="ECO:0000256" key="10">
    <source>
        <dbReference type="ARBA" id="ARBA00022842"/>
    </source>
</evidence>
<feature type="domain" description="HMA" evidence="16">
    <location>
        <begin position="2"/>
        <end position="65"/>
    </location>
</feature>
<accession>A0ABN6V3U3</accession>
<keyword evidence="3" id="KW-0813">Transport</keyword>
<dbReference type="InterPro" id="IPR036163">
    <property type="entry name" value="HMA_dom_sf"/>
</dbReference>
<dbReference type="SUPFAM" id="SSF55008">
    <property type="entry name" value="HMA, heavy metal-associated domain"/>
    <property type="match status" value="1"/>
</dbReference>
<dbReference type="InterPro" id="IPR027256">
    <property type="entry name" value="P-typ_ATPase_IB"/>
</dbReference>
<dbReference type="PROSITE" id="PS01047">
    <property type="entry name" value="HMA_1"/>
    <property type="match status" value="1"/>
</dbReference>
<dbReference type="InterPro" id="IPR018303">
    <property type="entry name" value="ATPase_P-typ_P_site"/>
</dbReference>
<organism evidence="17 18">
    <name type="scientific">Geothrix oryzae</name>
    <dbReference type="NCBI Taxonomy" id="2927975"/>
    <lineage>
        <taxon>Bacteria</taxon>
        <taxon>Pseudomonadati</taxon>
        <taxon>Acidobacteriota</taxon>
        <taxon>Holophagae</taxon>
        <taxon>Holophagales</taxon>
        <taxon>Holophagaceae</taxon>
        <taxon>Geothrix</taxon>
    </lineage>
</organism>
<keyword evidence="14 15" id="KW-0472">Membrane</keyword>
<feature type="transmembrane region" description="Helical" evidence="15">
    <location>
        <begin position="88"/>
        <end position="106"/>
    </location>
</feature>
<dbReference type="CDD" id="cd00371">
    <property type="entry name" value="HMA"/>
    <property type="match status" value="1"/>
</dbReference>
<evidence type="ECO:0000256" key="15">
    <source>
        <dbReference type="RuleBase" id="RU362081"/>
    </source>
</evidence>
<feature type="transmembrane region" description="Helical" evidence="15">
    <location>
        <begin position="656"/>
        <end position="675"/>
    </location>
</feature>
<evidence type="ECO:0000256" key="1">
    <source>
        <dbReference type="ARBA" id="ARBA00004651"/>
    </source>
</evidence>
<dbReference type="PROSITE" id="PS50846">
    <property type="entry name" value="HMA_2"/>
    <property type="match status" value="1"/>
</dbReference>
<dbReference type="Pfam" id="PF00122">
    <property type="entry name" value="E1-E2_ATPase"/>
    <property type="match status" value="1"/>
</dbReference>
<proteinExistence type="inferred from homology"/>
<dbReference type="Proteomes" id="UP001242010">
    <property type="component" value="Chromosome"/>
</dbReference>
<feature type="transmembrane region" description="Helical" evidence="15">
    <location>
        <begin position="167"/>
        <end position="185"/>
    </location>
</feature>
<keyword evidence="4 15" id="KW-1003">Cell membrane</keyword>
<evidence type="ECO:0000256" key="11">
    <source>
        <dbReference type="ARBA" id="ARBA00022967"/>
    </source>
</evidence>
<feature type="transmembrane region" description="Helical" evidence="15">
    <location>
        <begin position="357"/>
        <end position="383"/>
    </location>
</feature>
<evidence type="ECO:0000256" key="2">
    <source>
        <dbReference type="ARBA" id="ARBA00006024"/>
    </source>
</evidence>
<dbReference type="SUPFAM" id="SSF81665">
    <property type="entry name" value="Calcium ATPase, transmembrane domain M"/>
    <property type="match status" value="1"/>
</dbReference>
<dbReference type="InterPro" id="IPR001757">
    <property type="entry name" value="P_typ_ATPase"/>
</dbReference>
<keyword evidence="13" id="KW-0406">Ion transport</keyword>
<evidence type="ECO:0000256" key="8">
    <source>
        <dbReference type="ARBA" id="ARBA00022741"/>
    </source>
</evidence>
<dbReference type="PRINTS" id="PR00943">
    <property type="entry name" value="CUATPASE"/>
</dbReference>
<dbReference type="InterPro" id="IPR023298">
    <property type="entry name" value="ATPase_P-typ_TM_dom_sf"/>
</dbReference>
<evidence type="ECO:0000256" key="13">
    <source>
        <dbReference type="ARBA" id="ARBA00023065"/>
    </source>
</evidence>
<dbReference type="NCBIfam" id="TIGR01525">
    <property type="entry name" value="ATPase-IB_hvy"/>
    <property type="match status" value="1"/>
</dbReference>
<feature type="transmembrane region" description="Helical" evidence="15">
    <location>
        <begin position="323"/>
        <end position="345"/>
    </location>
</feature>
<evidence type="ECO:0000256" key="4">
    <source>
        <dbReference type="ARBA" id="ARBA00022475"/>
    </source>
</evidence>
<dbReference type="EMBL" id="AP027079">
    <property type="protein sequence ID" value="BDU70695.1"/>
    <property type="molecule type" value="Genomic_DNA"/>
</dbReference>
<dbReference type="RefSeq" id="WP_286354395.1">
    <property type="nucleotide sequence ID" value="NZ_AP027079.1"/>
</dbReference>
<dbReference type="Gene3D" id="3.30.70.100">
    <property type="match status" value="1"/>
</dbReference>
<evidence type="ECO:0000256" key="7">
    <source>
        <dbReference type="ARBA" id="ARBA00022723"/>
    </source>
</evidence>
<dbReference type="InterPro" id="IPR006121">
    <property type="entry name" value="HMA_dom"/>
</dbReference>
<reference evidence="18" key="1">
    <citation type="journal article" date="2023" name="Int. J. Syst. Evol. Microbiol.">
        <title>Mesoterricola silvestris gen. nov., sp. nov., Mesoterricola sediminis sp. nov., Geothrix oryzae sp. nov., Geothrix edaphica sp. nov., Geothrix rubra sp. nov., and Geothrix limicola sp. nov., six novel members of Acidobacteriota isolated from soils.</title>
        <authorList>
            <person name="Itoh H."/>
            <person name="Sugisawa Y."/>
            <person name="Mise K."/>
            <person name="Xu Z."/>
            <person name="Kuniyasu M."/>
            <person name="Ushijima N."/>
            <person name="Kawano K."/>
            <person name="Kobayashi E."/>
            <person name="Shiratori Y."/>
            <person name="Masuda Y."/>
            <person name="Senoo K."/>
        </authorList>
    </citation>
    <scope>NUCLEOTIDE SEQUENCE [LARGE SCALE GENOMIC DNA]</scope>
    <source>
        <strain evidence="18">Red222</strain>
    </source>
</reference>
<dbReference type="NCBIfam" id="TIGR01512">
    <property type="entry name" value="ATPase-IB2_Cd"/>
    <property type="match status" value="1"/>
</dbReference>
<keyword evidence="8 15" id="KW-0547">Nucleotide-binding</keyword>
<dbReference type="NCBIfam" id="TIGR01494">
    <property type="entry name" value="ATPase_P-type"/>
    <property type="match status" value="2"/>
</dbReference>
<keyword evidence="11" id="KW-1278">Translocase</keyword>
<evidence type="ECO:0000256" key="6">
    <source>
        <dbReference type="ARBA" id="ARBA00022692"/>
    </source>
</evidence>
<keyword evidence="9 15" id="KW-0067">ATP-binding</keyword>
<evidence type="ECO:0000256" key="9">
    <source>
        <dbReference type="ARBA" id="ARBA00022840"/>
    </source>
</evidence>
<feature type="transmembrane region" description="Helical" evidence="15">
    <location>
        <begin position="142"/>
        <end position="161"/>
    </location>
</feature>
<comment type="similarity">
    <text evidence="2 15">Belongs to the cation transport ATPase (P-type) (TC 3.A.3) family. Type IB subfamily.</text>
</comment>
<dbReference type="Pfam" id="PF00702">
    <property type="entry name" value="Hydrolase"/>
    <property type="match status" value="1"/>
</dbReference>
<evidence type="ECO:0000313" key="18">
    <source>
        <dbReference type="Proteomes" id="UP001242010"/>
    </source>
</evidence>
<keyword evidence="5" id="KW-0597">Phosphoprotein</keyword>
<dbReference type="InterPro" id="IPR017969">
    <property type="entry name" value="Heavy-metal-associated_CS"/>
</dbReference>
<evidence type="ECO:0000259" key="16">
    <source>
        <dbReference type="PROSITE" id="PS50846"/>
    </source>
</evidence>
<evidence type="ECO:0000256" key="12">
    <source>
        <dbReference type="ARBA" id="ARBA00022989"/>
    </source>
</evidence>
<comment type="subcellular location">
    <subcellularLocation>
        <location evidence="1">Cell membrane</location>
        <topology evidence="1">Multi-pass membrane protein</topology>
    </subcellularLocation>
</comment>
<dbReference type="Gene3D" id="3.40.1110.10">
    <property type="entry name" value="Calcium-transporting ATPase, cytoplasmic domain N"/>
    <property type="match status" value="1"/>
</dbReference>
<dbReference type="SUPFAM" id="SSF56784">
    <property type="entry name" value="HAD-like"/>
    <property type="match status" value="1"/>
</dbReference>
<protein>
    <submittedName>
        <fullName evidence="17">Copper-translocating P-type ATPase</fullName>
    </submittedName>
</protein>
<dbReference type="SUPFAM" id="SSF81653">
    <property type="entry name" value="Calcium ATPase, transduction domain A"/>
    <property type="match status" value="1"/>
</dbReference>
<dbReference type="InterPro" id="IPR023299">
    <property type="entry name" value="ATPase_P-typ_cyto_dom_N"/>
</dbReference>
<feature type="transmembrane region" description="Helical" evidence="15">
    <location>
        <begin position="681"/>
        <end position="700"/>
    </location>
</feature>
<evidence type="ECO:0000256" key="5">
    <source>
        <dbReference type="ARBA" id="ARBA00022553"/>
    </source>
</evidence>
<keyword evidence="10" id="KW-0460">Magnesium</keyword>
<name>A0ABN6V3U3_9BACT</name>
<dbReference type="InterPro" id="IPR008250">
    <property type="entry name" value="ATPase_P-typ_transduc_dom_A_sf"/>
</dbReference>
<gene>
    <name evidence="17" type="ORF">GETHOR_27960</name>
</gene>
<dbReference type="Gene3D" id="3.40.50.1000">
    <property type="entry name" value="HAD superfamily/HAD-like"/>
    <property type="match status" value="1"/>
</dbReference>
<keyword evidence="7 15" id="KW-0479">Metal-binding</keyword>
<dbReference type="NCBIfam" id="TIGR01511">
    <property type="entry name" value="ATPase-IB1_Cu"/>
    <property type="match status" value="1"/>
</dbReference>
<dbReference type="PROSITE" id="PS00154">
    <property type="entry name" value="ATPASE_E1_E2"/>
    <property type="match status" value="1"/>
</dbReference>
<evidence type="ECO:0000256" key="3">
    <source>
        <dbReference type="ARBA" id="ARBA00022448"/>
    </source>
</evidence>
<evidence type="ECO:0000313" key="17">
    <source>
        <dbReference type="EMBL" id="BDU70695.1"/>
    </source>
</evidence>
<dbReference type="PANTHER" id="PTHR43520">
    <property type="entry name" value="ATP7, ISOFORM B"/>
    <property type="match status" value="1"/>
</dbReference>
<keyword evidence="18" id="KW-1185">Reference proteome</keyword>
<feature type="transmembrane region" description="Helical" evidence="15">
    <location>
        <begin position="112"/>
        <end position="130"/>
    </location>
</feature>
<dbReference type="Pfam" id="PF00403">
    <property type="entry name" value="HMA"/>
    <property type="match status" value="1"/>
</dbReference>
<dbReference type="PRINTS" id="PR00119">
    <property type="entry name" value="CATATPASE"/>
</dbReference>
<evidence type="ECO:0000256" key="14">
    <source>
        <dbReference type="ARBA" id="ARBA00023136"/>
    </source>
</evidence>
<dbReference type="PANTHER" id="PTHR43520:SF5">
    <property type="entry name" value="CATION-TRANSPORTING P-TYPE ATPASE-RELATED"/>
    <property type="match status" value="1"/>
</dbReference>
<dbReference type="InterPro" id="IPR023214">
    <property type="entry name" value="HAD_sf"/>
</dbReference>
<keyword evidence="6 15" id="KW-0812">Transmembrane</keyword>
<dbReference type="Gene3D" id="2.70.150.10">
    <property type="entry name" value="Calcium-transporting ATPase, cytoplasmic transduction domain A"/>
    <property type="match status" value="1"/>
</dbReference>
<dbReference type="InterPro" id="IPR036412">
    <property type="entry name" value="HAD-like_sf"/>
</dbReference>
<keyword evidence="12 15" id="KW-1133">Transmembrane helix</keyword>
<dbReference type="InterPro" id="IPR059000">
    <property type="entry name" value="ATPase_P-type_domA"/>
</dbReference>